<feature type="domain" description="Putative zinc-finger" evidence="2">
    <location>
        <begin position="7"/>
        <end position="36"/>
    </location>
</feature>
<dbReference type="KEGG" id="eke:EK0264_04575"/>
<name>A0A7L4YK44_9ACTN</name>
<feature type="region of interest" description="Disordered" evidence="1">
    <location>
        <begin position="142"/>
        <end position="168"/>
    </location>
</feature>
<dbReference type="EMBL" id="CP047156">
    <property type="protein sequence ID" value="QHB99630.1"/>
    <property type="molecule type" value="Genomic_DNA"/>
</dbReference>
<dbReference type="RefSeq" id="WP_159543382.1">
    <property type="nucleotide sequence ID" value="NZ_CP047156.1"/>
</dbReference>
<evidence type="ECO:0000313" key="4">
    <source>
        <dbReference type="Proteomes" id="UP000463857"/>
    </source>
</evidence>
<evidence type="ECO:0000256" key="1">
    <source>
        <dbReference type="SAM" id="MobiDB-lite"/>
    </source>
</evidence>
<dbReference type="Pfam" id="PF13490">
    <property type="entry name" value="zf-HC2"/>
    <property type="match status" value="1"/>
</dbReference>
<proteinExistence type="predicted"/>
<evidence type="ECO:0000259" key="2">
    <source>
        <dbReference type="Pfam" id="PF13490"/>
    </source>
</evidence>
<sequence length="168" mass="18114">MTHLSTEAVAAYVDGELAPVPHERAERHIHECMECAYAVGVQFQCKQSLRSSESDDVSVPQTLMQRLGNIPFSAELDERDRLTGRGIGVDEGGRFEFSVAAPTSDRRPGPPGSLRRSRVFKGGAALVAIGVGLTLSPTILGDEPDFVNSPASDGHQPRTVHVVHEQSK</sequence>
<dbReference type="Proteomes" id="UP000463857">
    <property type="component" value="Chromosome"/>
</dbReference>
<dbReference type="OrthoDB" id="4425192at2"/>
<dbReference type="InterPro" id="IPR027383">
    <property type="entry name" value="Znf_put"/>
</dbReference>
<protein>
    <recommendedName>
        <fullName evidence="2">Putative zinc-finger domain-containing protein</fullName>
    </recommendedName>
</protein>
<reference evidence="3 4" key="1">
    <citation type="journal article" date="2018" name="Int. J. Syst. Evol. Microbiol.">
        <title>Epidermidibacterium keratini gen. nov., sp. nov., a member of the family Sporichthyaceae, isolated from keratin epidermis.</title>
        <authorList>
            <person name="Lee D.G."/>
            <person name="Trujillo M.E."/>
            <person name="Kang S."/>
            <person name="Nam J.J."/>
            <person name="Kim Y.J."/>
        </authorList>
    </citation>
    <scope>NUCLEOTIDE SEQUENCE [LARGE SCALE GENOMIC DNA]</scope>
    <source>
        <strain evidence="3 4">EPI-7</strain>
    </source>
</reference>
<accession>A0A7L4YK44</accession>
<evidence type="ECO:0000313" key="3">
    <source>
        <dbReference type="EMBL" id="QHB99630.1"/>
    </source>
</evidence>
<keyword evidence="4" id="KW-1185">Reference proteome</keyword>
<dbReference type="InParanoid" id="A0A7L4YK44"/>
<gene>
    <name evidence="3" type="ORF">EK0264_04575</name>
</gene>
<dbReference type="AlphaFoldDB" id="A0A7L4YK44"/>
<organism evidence="3 4">
    <name type="scientific">Epidermidibacterium keratini</name>
    <dbReference type="NCBI Taxonomy" id="1891644"/>
    <lineage>
        <taxon>Bacteria</taxon>
        <taxon>Bacillati</taxon>
        <taxon>Actinomycetota</taxon>
        <taxon>Actinomycetes</taxon>
        <taxon>Sporichthyales</taxon>
        <taxon>Sporichthyaceae</taxon>
        <taxon>Epidermidibacterium</taxon>
    </lineage>
</organism>